<evidence type="ECO:0000313" key="3">
    <source>
        <dbReference type="Proteomes" id="UP001056255"/>
    </source>
</evidence>
<dbReference type="RefSeq" id="WP_251881791.1">
    <property type="nucleotide sequence ID" value="NZ_CP082276.1"/>
</dbReference>
<proteinExistence type="predicted"/>
<organism evidence="2 3">
    <name type="scientific">Grimontia kaedaensis</name>
    <dbReference type="NCBI Taxonomy" id="2872157"/>
    <lineage>
        <taxon>Bacteria</taxon>
        <taxon>Pseudomonadati</taxon>
        <taxon>Pseudomonadota</taxon>
        <taxon>Gammaproteobacteria</taxon>
        <taxon>Vibrionales</taxon>
        <taxon>Vibrionaceae</taxon>
        <taxon>Grimontia</taxon>
    </lineage>
</organism>
<accession>A0ABY4X1X9</accession>
<keyword evidence="3" id="KW-1185">Reference proteome</keyword>
<evidence type="ECO:0000313" key="2">
    <source>
        <dbReference type="EMBL" id="USH05242.1"/>
    </source>
</evidence>
<evidence type="ECO:0000256" key="1">
    <source>
        <dbReference type="SAM" id="Phobius"/>
    </source>
</evidence>
<name>A0ABY4X1X9_9GAMM</name>
<feature type="transmembrane region" description="Helical" evidence="1">
    <location>
        <begin position="275"/>
        <end position="297"/>
    </location>
</feature>
<keyword evidence="1" id="KW-1133">Transmembrane helix</keyword>
<keyword evidence="1" id="KW-0812">Transmembrane</keyword>
<gene>
    <name evidence="2" type="ORF">K6Q96_18675</name>
</gene>
<dbReference type="Proteomes" id="UP001056255">
    <property type="component" value="Chromosome II"/>
</dbReference>
<reference evidence="2" key="1">
    <citation type="submission" date="2021-08" db="EMBL/GenBank/DDBJ databases">
        <authorList>
            <person name="Sakaguchi M."/>
            <person name="Kikuchi T."/>
            <person name="Urbanczyk H."/>
        </authorList>
    </citation>
    <scope>NUCLEOTIDE SEQUENCE</scope>
    <source>
        <strain evidence="2">020920N</strain>
    </source>
</reference>
<protein>
    <submittedName>
        <fullName evidence="2">Uncharacterized protein</fullName>
    </submittedName>
</protein>
<feature type="transmembrane region" description="Helical" evidence="1">
    <location>
        <begin position="309"/>
        <end position="330"/>
    </location>
</feature>
<dbReference type="EMBL" id="CP082276">
    <property type="protein sequence ID" value="USH05242.1"/>
    <property type="molecule type" value="Genomic_DNA"/>
</dbReference>
<keyword evidence="1" id="KW-0472">Membrane</keyword>
<sequence>MSYDVTFHSISKYQLNYYFFDLLNDETLINSRVNELTSDLEEREIIKETFKSTIIPWYKNGEISEGHKITSENFNSSFSYVIACISGHLNLYFYSRNACFSLIQEDGLKKQTESFFECFSSLEGSPLAKFDTENCQMFIDNYSASGVIKNVSKAKQWLISQEPAMKQEMGDDAYEALLLALTYCEKNDLYFFEASDVITPLTNDWNTNIHNLRSKFQNNLYQPKSEDDNCGDRICFNCNQKITMIDILKAGLPNKISCSGCKERIYFNFKAFPDYIALSILMAVTLCLGFLASKYIINLDILTLRPIHIYAVVISAFILVFDIFFSTWLLKHKRVVAKP</sequence>